<evidence type="ECO:0000313" key="3">
    <source>
        <dbReference type="EMBL" id="TMO70549.1"/>
    </source>
</evidence>
<keyword evidence="1" id="KW-0812">Transmembrane</keyword>
<dbReference type="OrthoDB" id="6284252at2"/>
<feature type="transmembrane region" description="Helical" evidence="1">
    <location>
        <begin position="339"/>
        <end position="357"/>
    </location>
</feature>
<dbReference type="InterPro" id="IPR045614">
    <property type="entry name" value="DUF6136"/>
</dbReference>
<evidence type="ECO:0000313" key="5">
    <source>
        <dbReference type="Proteomes" id="UP000307217"/>
    </source>
</evidence>
<dbReference type="RefSeq" id="WP_138592426.1">
    <property type="nucleotide sequence ID" value="NZ_PNBW01000130.1"/>
</dbReference>
<keyword evidence="1" id="KW-0472">Membrane</keyword>
<protein>
    <submittedName>
        <fullName evidence="2">Uncharacterized protein</fullName>
    </submittedName>
</protein>
<feature type="transmembrane region" description="Helical" evidence="1">
    <location>
        <begin position="139"/>
        <end position="155"/>
    </location>
</feature>
<accession>A0A5S3V837</accession>
<keyword evidence="4" id="KW-1185">Reference proteome</keyword>
<dbReference type="Proteomes" id="UP000307217">
    <property type="component" value="Unassembled WGS sequence"/>
</dbReference>
<proteinExistence type="predicted"/>
<feature type="transmembrane region" description="Helical" evidence="1">
    <location>
        <begin position="60"/>
        <end position="84"/>
    </location>
</feature>
<feature type="transmembrane region" description="Helical" evidence="1">
    <location>
        <begin position="104"/>
        <end position="127"/>
    </location>
</feature>
<feature type="transmembrane region" description="Helical" evidence="1">
    <location>
        <begin position="162"/>
        <end position="195"/>
    </location>
</feature>
<dbReference type="EMBL" id="PNBW01000130">
    <property type="protein sequence ID" value="TMO70549.1"/>
    <property type="molecule type" value="Genomic_DNA"/>
</dbReference>
<name>A0A5S3V837_9GAMM</name>
<comment type="caution">
    <text evidence="2">The sequence shown here is derived from an EMBL/GenBank/DDBJ whole genome shotgun (WGS) entry which is preliminary data.</text>
</comment>
<keyword evidence="1" id="KW-1133">Transmembrane helix</keyword>
<gene>
    <name evidence="2" type="ORF">CWC19_13885</name>
    <name evidence="3" type="ORF">CWC20_19595</name>
</gene>
<dbReference type="AlphaFoldDB" id="A0A5S3V837"/>
<reference evidence="5" key="2">
    <citation type="submission" date="2019-06" db="EMBL/GenBank/DDBJ databases">
        <title>Co-occurence of chitin degradation, pigmentation and bioactivity in marine Pseudoalteromonas.</title>
        <authorList>
            <person name="Sonnenschein E.C."/>
            <person name="Bech P.K."/>
        </authorList>
    </citation>
    <scope>NUCLEOTIDE SEQUENCE [LARGE SCALE GENOMIC DNA]</scope>
    <source>
        <strain evidence="5">S3790</strain>
    </source>
</reference>
<evidence type="ECO:0000313" key="2">
    <source>
        <dbReference type="EMBL" id="TMO67418.1"/>
    </source>
</evidence>
<feature type="transmembrane region" description="Helical" evidence="1">
    <location>
        <begin position="27"/>
        <end position="48"/>
    </location>
</feature>
<dbReference type="Proteomes" id="UP000307164">
    <property type="component" value="Unassembled WGS sequence"/>
</dbReference>
<dbReference type="EMBL" id="PNBX01000059">
    <property type="protein sequence ID" value="TMO67418.1"/>
    <property type="molecule type" value="Genomic_DNA"/>
</dbReference>
<reference evidence="4 5" key="1">
    <citation type="submission" date="2018-01" db="EMBL/GenBank/DDBJ databases">
        <authorList>
            <person name="Paulsen S."/>
            <person name="Gram L.K."/>
        </authorList>
    </citation>
    <scope>NUCLEOTIDE SEQUENCE [LARGE SCALE GENOMIC DNA]</scope>
    <source>
        <strain evidence="2 5">S3790</strain>
        <strain evidence="3 4">S3895</strain>
    </source>
</reference>
<dbReference type="Pfam" id="PF19632">
    <property type="entry name" value="DUF6136"/>
    <property type="match status" value="1"/>
</dbReference>
<evidence type="ECO:0000256" key="1">
    <source>
        <dbReference type="SAM" id="Phobius"/>
    </source>
</evidence>
<organism evidence="2 5">
    <name type="scientific">Pseudoalteromonas aurantia</name>
    <dbReference type="NCBI Taxonomy" id="43654"/>
    <lineage>
        <taxon>Bacteria</taxon>
        <taxon>Pseudomonadati</taxon>
        <taxon>Pseudomonadota</taxon>
        <taxon>Gammaproteobacteria</taxon>
        <taxon>Alteromonadales</taxon>
        <taxon>Pseudoalteromonadaceae</taxon>
        <taxon>Pseudoalteromonas</taxon>
    </lineage>
</organism>
<evidence type="ECO:0000313" key="4">
    <source>
        <dbReference type="Proteomes" id="UP000307164"/>
    </source>
</evidence>
<feature type="transmembrane region" description="Helical" evidence="1">
    <location>
        <begin position="201"/>
        <end position="217"/>
    </location>
</feature>
<feature type="transmembrane region" description="Helical" evidence="1">
    <location>
        <begin position="290"/>
        <end position="311"/>
    </location>
</feature>
<sequence length="358" mass="41174">MMTHFYRYRYQAFKAELKELVNQLNQFILMITTLFYIFLPGLIASLFFGLGKIVQSDSALVSIQVAFAYLLLQTLLITVLKPAILDSRHRCFQISILLSIRHQYLADIVLLLASHALLITTMILALAMGPQKLSQAPQLLLFMLTQVSFAVGLLYRPQTVIWALFIAFILLWWTSSIMQFLVGINLLLGGCWFIPKLNSPNLTYSINIWSFWLYYALAHYWALIWRATATFLVLWAAMIIQTMRPDLLHWYILAAVLINQLWWSTLMIETNQQLQETRLFWESLGKYKKVFRVQTVLLSLICIVLWCFSGLFLGFDIYMSGALLSVPILMYCAANKPKLIAVAWAASSITLFVIKVIT</sequence>
<reference evidence="2" key="3">
    <citation type="submission" date="2019-09" db="EMBL/GenBank/DDBJ databases">
        <title>Co-occurence of chitin degradation, pigmentation and bioactivity in marine Pseudoalteromonas.</title>
        <authorList>
            <person name="Sonnenschein E.C."/>
            <person name="Bech P.K."/>
        </authorList>
    </citation>
    <scope>NUCLEOTIDE SEQUENCE</scope>
    <source>
        <strain evidence="2">S3790</strain>
        <strain evidence="3 4">S3895</strain>
    </source>
</reference>